<dbReference type="PATRIC" id="fig|1886670.3.peg.1301"/>
<evidence type="ECO:0000256" key="5">
    <source>
        <dbReference type="ARBA" id="ARBA00023136"/>
    </source>
</evidence>
<evidence type="ECO:0000313" key="7">
    <source>
        <dbReference type="EMBL" id="ODP29267.1"/>
    </source>
</evidence>
<evidence type="ECO:0000256" key="1">
    <source>
        <dbReference type="ARBA" id="ARBA00004651"/>
    </source>
</evidence>
<feature type="transmembrane region" description="Helical" evidence="6">
    <location>
        <begin position="305"/>
        <end position="324"/>
    </location>
</feature>
<keyword evidence="2" id="KW-1003">Cell membrane</keyword>
<keyword evidence="4 6" id="KW-1133">Transmembrane helix</keyword>
<feature type="transmembrane region" description="Helical" evidence="6">
    <location>
        <begin position="330"/>
        <end position="349"/>
    </location>
</feature>
<feature type="transmembrane region" description="Helical" evidence="6">
    <location>
        <begin position="96"/>
        <end position="115"/>
    </location>
</feature>
<proteinExistence type="predicted"/>
<dbReference type="SUPFAM" id="SSF103473">
    <property type="entry name" value="MFS general substrate transporter"/>
    <property type="match status" value="2"/>
</dbReference>
<evidence type="ECO:0000313" key="8">
    <source>
        <dbReference type="Proteomes" id="UP000094578"/>
    </source>
</evidence>
<dbReference type="GO" id="GO:0005886">
    <property type="term" value="C:plasma membrane"/>
    <property type="evidence" value="ECO:0007669"/>
    <property type="project" value="UniProtKB-SubCell"/>
</dbReference>
<accession>A0A1E3L605</accession>
<dbReference type="Gene3D" id="1.20.1250.20">
    <property type="entry name" value="MFS general substrate transporter like domains"/>
    <property type="match status" value="1"/>
</dbReference>
<keyword evidence="5 6" id="KW-0472">Membrane</keyword>
<dbReference type="RefSeq" id="WP_069326707.1">
    <property type="nucleotide sequence ID" value="NZ_MDER01000031.1"/>
</dbReference>
<organism evidence="7 8">
    <name type="scientific">Paenibacillus nuruki</name>
    <dbReference type="NCBI Taxonomy" id="1886670"/>
    <lineage>
        <taxon>Bacteria</taxon>
        <taxon>Bacillati</taxon>
        <taxon>Bacillota</taxon>
        <taxon>Bacilli</taxon>
        <taxon>Bacillales</taxon>
        <taxon>Paenibacillaceae</taxon>
        <taxon>Paenibacillus</taxon>
    </lineage>
</organism>
<evidence type="ECO:0000256" key="6">
    <source>
        <dbReference type="SAM" id="Phobius"/>
    </source>
</evidence>
<feature type="transmembrane region" description="Helical" evidence="6">
    <location>
        <begin position="275"/>
        <end position="298"/>
    </location>
</feature>
<feature type="transmembrane region" description="Helical" evidence="6">
    <location>
        <begin position="370"/>
        <end position="389"/>
    </location>
</feature>
<dbReference type="Proteomes" id="UP000094578">
    <property type="component" value="Unassembled WGS sequence"/>
</dbReference>
<dbReference type="InterPro" id="IPR036259">
    <property type="entry name" value="MFS_trans_sf"/>
</dbReference>
<evidence type="ECO:0000256" key="2">
    <source>
        <dbReference type="ARBA" id="ARBA00022475"/>
    </source>
</evidence>
<feature type="transmembrane region" description="Helical" evidence="6">
    <location>
        <begin position="20"/>
        <end position="47"/>
    </location>
</feature>
<gene>
    <name evidence="7" type="ORF">PTI45_01276</name>
</gene>
<dbReference type="STRING" id="1886670.PTI45_01276"/>
<evidence type="ECO:0000256" key="4">
    <source>
        <dbReference type="ARBA" id="ARBA00022989"/>
    </source>
</evidence>
<keyword evidence="3 6" id="KW-0812">Transmembrane</keyword>
<feature type="transmembrane region" description="Helical" evidence="6">
    <location>
        <begin position="248"/>
        <end position="269"/>
    </location>
</feature>
<dbReference type="GO" id="GO:0022857">
    <property type="term" value="F:transmembrane transporter activity"/>
    <property type="evidence" value="ECO:0007669"/>
    <property type="project" value="InterPro"/>
</dbReference>
<dbReference type="InterPro" id="IPR011701">
    <property type="entry name" value="MFS"/>
</dbReference>
<dbReference type="PANTHER" id="PTHR23513">
    <property type="entry name" value="INTEGRAL MEMBRANE EFFLUX PROTEIN-RELATED"/>
    <property type="match status" value="1"/>
</dbReference>
<sequence>MIRKSFYMLWGTQTVSNIADIVYLLSLITLVFTATGSLVTTILIPLFRMLSKIVSGLIAPLVLSKYRLTSILIGSQFGQFVLFASLIFYLNSTVTPAYVIIFLIVFGMSFLDGWTDPARNALIPRLAYDEGLMKANGFMSISDQIIKCAGWALSGLIVAIIGAIPTMWIAAVCYLLAMIFTAFIRDPYASPRKEPAVVAITDEDTLATEVVSESPAQQSASRWEQLSEGWKVLGRNRRIRMLAIIDNIDTLGGAAWIGAFVLAFVVQVLHQDARWWGFMNASFFVGSIAGGIFVVARVKKLQKNAFPVMLISLLAYVIITLFFAYNVVPWIALILIGLSGLPVQIAGVIRRTLIQQNLTPTETPNVMSAWSVLSNLTFAIAMLLLSWFADTFGMSNMYLLAGLLTLAAIVMGFVSRAIFREDYEGYVQDKKLAASK</sequence>
<protein>
    <submittedName>
        <fullName evidence="7">Putative MFS-type transporter YfmI</fullName>
    </submittedName>
</protein>
<feature type="transmembrane region" description="Helical" evidence="6">
    <location>
        <begin position="167"/>
        <end position="184"/>
    </location>
</feature>
<name>A0A1E3L605_9BACL</name>
<keyword evidence="8" id="KW-1185">Reference proteome</keyword>
<dbReference type="AlphaFoldDB" id="A0A1E3L605"/>
<comment type="subcellular location">
    <subcellularLocation>
        <location evidence="1">Cell membrane</location>
        <topology evidence="1">Multi-pass membrane protein</topology>
    </subcellularLocation>
</comment>
<dbReference type="Pfam" id="PF07690">
    <property type="entry name" value="MFS_1"/>
    <property type="match status" value="1"/>
</dbReference>
<reference evidence="7 8" key="1">
    <citation type="submission" date="2016-08" db="EMBL/GenBank/DDBJ databases">
        <title>Genome sequencing of Paenibacillus sp. TI45-13ar, isolated from Korean traditional nuruk.</title>
        <authorList>
            <person name="Kim S.-J."/>
        </authorList>
    </citation>
    <scope>NUCLEOTIDE SEQUENCE [LARGE SCALE GENOMIC DNA]</scope>
    <source>
        <strain evidence="7 8">TI45-13ar</strain>
    </source>
</reference>
<evidence type="ECO:0000256" key="3">
    <source>
        <dbReference type="ARBA" id="ARBA00022692"/>
    </source>
</evidence>
<feature type="transmembrane region" description="Helical" evidence="6">
    <location>
        <begin position="395"/>
        <end position="414"/>
    </location>
</feature>
<dbReference type="PANTHER" id="PTHR23513:SF19">
    <property type="entry name" value="MAJOR FACILITATOR SUPERFAMILY (MFS) PROFILE DOMAIN-CONTAINING PROTEIN"/>
    <property type="match status" value="1"/>
</dbReference>
<dbReference type="EMBL" id="MDER01000031">
    <property type="protein sequence ID" value="ODP29267.1"/>
    <property type="molecule type" value="Genomic_DNA"/>
</dbReference>
<dbReference type="CDD" id="cd06173">
    <property type="entry name" value="MFS_MefA_like"/>
    <property type="match status" value="1"/>
</dbReference>
<comment type="caution">
    <text evidence="7">The sequence shown here is derived from an EMBL/GenBank/DDBJ whole genome shotgun (WGS) entry which is preliminary data.</text>
</comment>